<comment type="caution">
    <text evidence="2">The sequence shown here is derived from an EMBL/GenBank/DDBJ whole genome shotgun (WGS) entry which is preliminary data.</text>
</comment>
<feature type="region of interest" description="Disordered" evidence="1">
    <location>
        <begin position="1"/>
        <end position="99"/>
    </location>
</feature>
<keyword evidence="3" id="KW-1185">Reference proteome</keyword>
<feature type="compositionally biased region" description="Low complexity" evidence="1">
    <location>
        <begin position="78"/>
        <end position="88"/>
    </location>
</feature>
<evidence type="ECO:0000256" key="1">
    <source>
        <dbReference type="SAM" id="MobiDB-lite"/>
    </source>
</evidence>
<name>A0A813EQU0_POLGL</name>
<gene>
    <name evidence="2" type="ORF">PGLA1383_LOCUS21296</name>
</gene>
<evidence type="ECO:0000313" key="3">
    <source>
        <dbReference type="Proteomes" id="UP000654075"/>
    </source>
</evidence>
<proteinExistence type="predicted"/>
<dbReference type="EMBL" id="CAJNNV010015008">
    <property type="protein sequence ID" value="CAE8603076.1"/>
    <property type="molecule type" value="Genomic_DNA"/>
</dbReference>
<dbReference type="AlphaFoldDB" id="A0A813EQU0"/>
<sequence>QSPRKSSGSVRAASSCPWPRRSPRSCVGFQRAVRQPWKQSSAERRRTTGRAPTAWQTVWPRSIAGRWPPRSRAARCGPSAASPSSWSSLRTRKRRRTAK</sequence>
<feature type="non-terminal residue" evidence="2">
    <location>
        <position position="99"/>
    </location>
</feature>
<organism evidence="2 3">
    <name type="scientific">Polarella glacialis</name>
    <name type="common">Dinoflagellate</name>
    <dbReference type="NCBI Taxonomy" id="89957"/>
    <lineage>
        <taxon>Eukaryota</taxon>
        <taxon>Sar</taxon>
        <taxon>Alveolata</taxon>
        <taxon>Dinophyceae</taxon>
        <taxon>Suessiales</taxon>
        <taxon>Suessiaceae</taxon>
        <taxon>Polarella</taxon>
    </lineage>
</organism>
<accession>A0A813EQU0</accession>
<evidence type="ECO:0000313" key="2">
    <source>
        <dbReference type="EMBL" id="CAE8603076.1"/>
    </source>
</evidence>
<feature type="compositionally biased region" description="Basic residues" evidence="1">
    <location>
        <begin position="90"/>
        <end position="99"/>
    </location>
</feature>
<reference evidence="2" key="1">
    <citation type="submission" date="2021-02" db="EMBL/GenBank/DDBJ databases">
        <authorList>
            <person name="Dougan E. K."/>
            <person name="Rhodes N."/>
            <person name="Thang M."/>
            <person name="Chan C."/>
        </authorList>
    </citation>
    <scope>NUCLEOTIDE SEQUENCE</scope>
</reference>
<dbReference type="Proteomes" id="UP000654075">
    <property type="component" value="Unassembled WGS sequence"/>
</dbReference>
<protein>
    <submittedName>
        <fullName evidence="2">Uncharacterized protein</fullName>
    </submittedName>
</protein>